<proteinExistence type="inferred from homology"/>
<dbReference type="RefSeq" id="WP_246972504.1">
    <property type="nucleotide sequence ID" value="NZ_CP095397.1"/>
</dbReference>
<comment type="caution">
    <text evidence="8">The sequence shown here is derived from an EMBL/GenBank/DDBJ whole genome shotgun (WGS) entry which is preliminary data.</text>
</comment>
<protein>
    <submittedName>
        <fullName evidence="8">AI-2E family transporter</fullName>
    </submittedName>
</protein>
<feature type="transmembrane region" description="Helical" evidence="7">
    <location>
        <begin position="284"/>
        <end position="305"/>
    </location>
</feature>
<evidence type="ECO:0000256" key="6">
    <source>
        <dbReference type="SAM" id="MobiDB-lite"/>
    </source>
</evidence>
<evidence type="ECO:0000256" key="3">
    <source>
        <dbReference type="ARBA" id="ARBA00022692"/>
    </source>
</evidence>
<dbReference type="GeneID" id="71853042"/>
<sequence length="405" mass="43102">MADSGDSIVATLPDRSRAVWWTLALAVATVFLAIVVRYLGIVAFGLFLYYVGRPVSRRLETIVGTAGRAAALTIVAILLPLLAVIWAVTAVAIGQLLALAGGDVGRLLEVAEPTLGLETIPESPSELFTIVGDELKPRDATTLLDIGTGVLAQIGGLVFVTTLLFAFVYLLLRYERTVADWVHENVLGSETAGATYLRGVDRELGRIYGGQMLTILVVVVLAWVLYTGLNVVAPAGVSIPFPLLLALVTGVASFVPLIGRSLVYVPLVAYLAILALRIDSRLLWFPAATGLAGVLVLDPTVRYGIRPYLSSHGTPSSVMLLSYVLGSAIFGWYGVFLAPIAVVSIRQFLRSIFPALVRGEPVRPVDDERTSDESSDESELDADAPTDGGDGRPTTPAEDDASTLE</sequence>
<keyword evidence="3 7" id="KW-0812">Transmembrane</keyword>
<comment type="similarity">
    <text evidence="2">Belongs to the autoinducer-2 exporter (AI-2E) (TC 2.A.86) family.</text>
</comment>
<dbReference type="GO" id="GO:0016020">
    <property type="term" value="C:membrane"/>
    <property type="evidence" value="ECO:0007669"/>
    <property type="project" value="UniProtKB-SubCell"/>
</dbReference>
<evidence type="ECO:0000256" key="7">
    <source>
        <dbReference type="SAM" id="Phobius"/>
    </source>
</evidence>
<evidence type="ECO:0000313" key="8">
    <source>
        <dbReference type="EMBL" id="MFC4249274.1"/>
    </source>
</evidence>
<dbReference type="InterPro" id="IPR002549">
    <property type="entry name" value="AI-2E-like"/>
</dbReference>
<accession>A0ABD5P4K9</accession>
<feature type="compositionally biased region" description="Basic and acidic residues" evidence="6">
    <location>
        <begin position="363"/>
        <end position="372"/>
    </location>
</feature>
<feature type="transmembrane region" description="Helical" evidence="7">
    <location>
        <begin position="72"/>
        <end position="98"/>
    </location>
</feature>
<evidence type="ECO:0000256" key="5">
    <source>
        <dbReference type="ARBA" id="ARBA00023136"/>
    </source>
</evidence>
<organism evidence="8 9">
    <name type="scientific">Natribaculum luteum</name>
    <dbReference type="NCBI Taxonomy" id="1586232"/>
    <lineage>
        <taxon>Archaea</taxon>
        <taxon>Methanobacteriati</taxon>
        <taxon>Methanobacteriota</taxon>
        <taxon>Stenosarchaea group</taxon>
        <taxon>Halobacteria</taxon>
        <taxon>Halobacteriales</taxon>
        <taxon>Natrialbaceae</taxon>
        <taxon>Natribaculum</taxon>
    </lineage>
</organism>
<evidence type="ECO:0000256" key="2">
    <source>
        <dbReference type="ARBA" id="ARBA00009773"/>
    </source>
</evidence>
<feature type="transmembrane region" description="Helical" evidence="7">
    <location>
        <begin position="317"/>
        <end position="342"/>
    </location>
</feature>
<dbReference type="Proteomes" id="UP001595821">
    <property type="component" value="Unassembled WGS sequence"/>
</dbReference>
<feature type="transmembrane region" description="Helical" evidence="7">
    <location>
        <begin position="150"/>
        <end position="172"/>
    </location>
</feature>
<keyword evidence="4 7" id="KW-1133">Transmembrane helix</keyword>
<dbReference type="AlphaFoldDB" id="A0ABD5P4K9"/>
<feature type="compositionally biased region" description="Acidic residues" evidence="6">
    <location>
        <begin position="373"/>
        <end position="384"/>
    </location>
</feature>
<gene>
    <name evidence="8" type="ORF">ACFOZ7_20470</name>
</gene>
<evidence type="ECO:0000313" key="9">
    <source>
        <dbReference type="Proteomes" id="UP001595821"/>
    </source>
</evidence>
<keyword evidence="5 7" id="KW-0472">Membrane</keyword>
<evidence type="ECO:0000256" key="1">
    <source>
        <dbReference type="ARBA" id="ARBA00004141"/>
    </source>
</evidence>
<feature type="transmembrane region" description="Helical" evidence="7">
    <location>
        <begin position="20"/>
        <end position="51"/>
    </location>
</feature>
<feature type="transmembrane region" description="Helical" evidence="7">
    <location>
        <begin position="232"/>
        <end position="255"/>
    </location>
</feature>
<name>A0ABD5P4K9_9EURY</name>
<dbReference type="Pfam" id="PF01594">
    <property type="entry name" value="AI-2E_transport"/>
    <property type="match status" value="1"/>
</dbReference>
<comment type="subcellular location">
    <subcellularLocation>
        <location evidence="1">Membrane</location>
        <topology evidence="1">Multi-pass membrane protein</topology>
    </subcellularLocation>
</comment>
<evidence type="ECO:0000256" key="4">
    <source>
        <dbReference type="ARBA" id="ARBA00022989"/>
    </source>
</evidence>
<feature type="transmembrane region" description="Helical" evidence="7">
    <location>
        <begin position="207"/>
        <end position="226"/>
    </location>
</feature>
<dbReference type="EMBL" id="JBHSDJ010000131">
    <property type="protein sequence ID" value="MFC4249274.1"/>
    <property type="molecule type" value="Genomic_DNA"/>
</dbReference>
<feature type="region of interest" description="Disordered" evidence="6">
    <location>
        <begin position="363"/>
        <end position="405"/>
    </location>
</feature>
<reference evidence="8 9" key="1">
    <citation type="journal article" date="2014" name="Int. J. Syst. Evol. Microbiol.">
        <title>Complete genome sequence of Corynebacterium casei LMG S-19264T (=DSM 44701T), isolated from a smear-ripened cheese.</title>
        <authorList>
            <consortium name="US DOE Joint Genome Institute (JGI-PGF)"/>
            <person name="Walter F."/>
            <person name="Albersmeier A."/>
            <person name="Kalinowski J."/>
            <person name="Ruckert C."/>
        </authorList>
    </citation>
    <scope>NUCLEOTIDE SEQUENCE [LARGE SCALE GENOMIC DNA]</scope>
    <source>
        <strain evidence="8 9">IBRC-M 10912</strain>
    </source>
</reference>